<dbReference type="AlphaFoldDB" id="A0A369Q8N5"/>
<comment type="caution">
    <text evidence="2">The sequence shown here is derived from an EMBL/GenBank/DDBJ whole genome shotgun (WGS) entry which is preliminary data.</text>
</comment>
<proteinExistence type="predicted"/>
<dbReference type="EMBL" id="QBKA01000002">
    <property type="protein sequence ID" value="RDC59627.1"/>
    <property type="molecule type" value="Genomic_DNA"/>
</dbReference>
<accession>A0A369Q8N5</accession>
<protein>
    <submittedName>
        <fullName evidence="2">Uncharacterized protein</fullName>
    </submittedName>
</protein>
<evidence type="ECO:0000313" key="3">
    <source>
        <dbReference type="Proteomes" id="UP000253727"/>
    </source>
</evidence>
<evidence type="ECO:0000313" key="2">
    <source>
        <dbReference type="EMBL" id="RDC59627.1"/>
    </source>
</evidence>
<keyword evidence="1" id="KW-0732">Signal</keyword>
<dbReference type="RefSeq" id="WP_115365950.1">
    <property type="nucleotide sequence ID" value="NZ_QBKA01000002.1"/>
</dbReference>
<keyword evidence="3" id="KW-1185">Reference proteome</keyword>
<name>A0A369Q8N5_9SPHN</name>
<dbReference type="Proteomes" id="UP000253727">
    <property type="component" value="Unassembled WGS sequence"/>
</dbReference>
<feature type="signal peptide" evidence="1">
    <location>
        <begin position="1"/>
        <end position="26"/>
    </location>
</feature>
<evidence type="ECO:0000256" key="1">
    <source>
        <dbReference type="SAM" id="SignalP"/>
    </source>
</evidence>
<feature type="chain" id="PRO_5017043154" evidence="1">
    <location>
        <begin position="27"/>
        <end position="74"/>
    </location>
</feature>
<sequence>MKKARLALVSVFSATGIALAPSAAVAGECEIAYASAISSCNGDDVCQWFAYADYDFCIRNQDPPRVDEDFGGLS</sequence>
<reference evidence="2 3" key="1">
    <citation type="submission" date="2018-04" db="EMBL/GenBank/DDBJ databases">
        <title>Altererythrobacter sp. HME9302 genome sequencing and assembly.</title>
        <authorList>
            <person name="Kang H."/>
            <person name="Kim H."/>
            <person name="Joh K."/>
        </authorList>
    </citation>
    <scope>NUCLEOTIDE SEQUENCE [LARGE SCALE GENOMIC DNA]</scope>
    <source>
        <strain evidence="2 3">HME9302</strain>
    </source>
</reference>
<organism evidence="2 3">
    <name type="scientific">Alteripontixanthobacter maritimus</name>
    <dbReference type="NCBI Taxonomy" id="2161824"/>
    <lineage>
        <taxon>Bacteria</taxon>
        <taxon>Pseudomonadati</taxon>
        <taxon>Pseudomonadota</taxon>
        <taxon>Alphaproteobacteria</taxon>
        <taxon>Sphingomonadales</taxon>
        <taxon>Erythrobacteraceae</taxon>
        <taxon>Alteripontixanthobacter</taxon>
    </lineage>
</organism>
<gene>
    <name evidence="2" type="ORF">HME9302_00817</name>
</gene>